<dbReference type="AlphaFoldDB" id="A0A942E0F4"/>
<feature type="transmembrane region" description="Helical" evidence="6">
    <location>
        <begin position="278"/>
        <end position="300"/>
    </location>
</feature>
<dbReference type="NCBIfam" id="TIGR00765">
    <property type="entry name" value="yihY_not_rbn"/>
    <property type="match status" value="1"/>
</dbReference>
<evidence type="ECO:0000313" key="7">
    <source>
        <dbReference type="EMBL" id="MBS3648565.1"/>
    </source>
</evidence>
<evidence type="ECO:0000256" key="4">
    <source>
        <dbReference type="ARBA" id="ARBA00022989"/>
    </source>
</evidence>
<dbReference type="PANTHER" id="PTHR30213:SF0">
    <property type="entry name" value="UPF0761 MEMBRANE PROTEIN YIHY"/>
    <property type="match status" value="1"/>
</dbReference>
<dbReference type="Pfam" id="PF03631">
    <property type="entry name" value="Virul_fac_BrkB"/>
    <property type="match status" value="1"/>
</dbReference>
<dbReference type="EMBL" id="JAGWCR010000003">
    <property type="protein sequence ID" value="MBS3648565.1"/>
    <property type="molecule type" value="Genomic_DNA"/>
</dbReference>
<evidence type="ECO:0000256" key="2">
    <source>
        <dbReference type="ARBA" id="ARBA00022475"/>
    </source>
</evidence>
<keyword evidence="4 6" id="KW-1133">Transmembrane helix</keyword>
<comment type="subcellular location">
    <subcellularLocation>
        <location evidence="1">Cell membrane</location>
        <topology evidence="1">Multi-pass membrane protein</topology>
    </subcellularLocation>
</comment>
<proteinExistence type="predicted"/>
<feature type="transmembrane region" description="Helical" evidence="6">
    <location>
        <begin position="58"/>
        <end position="81"/>
    </location>
</feature>
<dbReference type="Proteomes" id="UP000680348">
    <property type="component" value="Unassembled WGS sequence"/>
</dbReference>
<feature type="transmembrane region" description="Helical" evidence="6">
    <location>
        <begin position="126"/>
        <end position="150"/>
    </location>
</feature>
<keyword evidence="5 6" id="KW-0472">Membrane</keyword>
<evidence type="ECO:0000256" key="5">
    <source>
        <dbReference type="ARBA" id="ARBA00023136"/>
    </source>
</evidence>
<dbReference type="PANTHER" id="PTHR30213">
    <property type="entry name" value="INNER MEMBRANE PROTEIN YHJD"/>
    <property type="match status" value="1"/>
</dbReference>
<evidence type="ECO:0000256" key="3">
    <source>
        <dbReference type="ARBA" id="ARBA00022692"/>
    </source>
</evidence>
<gene>
    <name evidence="7" type="ORF">KEU06_07975</name>
</gene>
<evidence type="ECO:0000256" key="6">
    <source>
        <dbReference type="SAM" id="Phobius"/>
    </source>
</evidence>
<evidence type="ECO:0000313" key="8">
    <source>
        <dbReference type="Proteomes" id="UP000680348"/>
    </source>
</evidence>
<feature type="transmembrane region" description="Helical" evidence="6">
    <location>
        <begin position="170"/>
        <end position="200"/>
    </location>
</feature>
<protein>
    <submittedName>
        <fullName evidence="7">YihY/virulence factor BrkB family protein</fullName>
    </submittedName>
</protein>
<name>A0A942E0F4_9HYPH</name>
<feature type="transmembrane region" description="Helical" evidence="6">
    <location>
        <begin position="212"/>
        <end position="231"/>
    </location>
</feature>
<organism evidence="7 8">
    <name type="scientific">Pseudaminobacter soli</name>
    <name type="common">ex Zhang et al. 2022</name>
    <dbReference type="NCBI Taxonomy" id="2831468"/>
    <lineage>
        <taxon>Bacteria</taxon>
        <taxon>Pseudomonadati</taxon>
        <taxon>Pseudomonadota</taxon>
        <taxon>Alphaproteobacteria</taxon>
        <taxon>Hyphomicrobiales</taxon>
        <taxon>Phyllobacteriaceae</taxon>
        <taxon>Pseudaminobacter</taxon>
    </lineage>
</organism>
<accession>A0A942E0F4</accession>
<dbReference type="RefSeq" id="WP_188254106.1">
    <property type="nucleotide sequence ID" value="NZ_JABVCF010000003.1"/>
</dbReference>
<sequence>MRGRRVSQAAYRPYHEDHRAAAAEPGRGRDATKPTDIPARGWLDIAWRLWTEITGDRILLIAAGATFYLLLALFPALAAFVSLYGFVADPKTIADHIAFLGGVLPTGGLDLIRNQLNSLASQSTSALSWGFISGLVIALWSANSGIKSLFDGLNVAYEEEEKRSFIKLNLISFGFTLGAMFVGIVMIVSVGVVPAVLAFLHLDRWTELLVSLLRWPILLVLVGFGISLLYRYGPSRARAKWRWITPGAIMATVVWLLASWGFSFYLQHFADYNATYGSLGAVIGFLVWTWISVIILLAGAELNSEMEHQTAHDSTTGEPRPMGERGAAMADKLGISADAKS</sequence>
<evidence type="ECO:0000256" key="1">
    <source>
        <dbReference type="ARBA" id="ARBA00004651"/>
    </source>
</evidence>
<reference evidence="7" key="1">
    <citation type="submission" date="2021-04" db="EMBL/GenBank/DDBJ databases">
        <title>Pseudaminobacter soli sp. nov., isolated from paddy soil contaminated by heavy metals.</title>
        <authorList>
            <person name="Zhang K."/>
        </authorList>
    </citation>
    <scope>NUCLEOTIDE SEQUENCE</scope>
    <source>
        <strain evidence="7">19-2017</strain>
    </source>
</reference>
<keyword evidence="8" id="KW-1185">Reference proteome</keyword>
<dbReference type="GO" id="GO:0005886">
    <property type="term" value="C:plasma membrane"/>
    <property type="evidence" value="ECO:0007669"/>
    <property type="project" value="UniProtKB-SubCell"/>
</dbReference>
<keyword evidence="3 6" id="KW-0812">Transmembrane</keyword>
<dbReference type="InterPro" id="IPR017039">
    <property type="entry name" value="Virul_fac_BrkB"/>
</dbReference>
<dbReference type="PIRSF" id="PIRSF035875">
    <property type="entry name" value="RNase_BN"/>
    <property type="match status" value="1"/>
</dbReference>
<comment type="caution">
    <text evidence="7">The sequence shown here is derived from an EMBL/GenBank/DDBJ whole genome shotgun (WGS) entry which is preliminary data.</text>
</comment>
<feature type="transmembrane region" description="Helical" evidence="6">
    <location>
        <begin position="243"/>
        <end position="266"/>
    </location>
</feature>
<keyword evidence="2" id="KW-1003">Cell membrane</keyword>